<protein>
    <submittedName>
        <fullName evidence="1">Uncharacterized protein</fullName>
    </submittedName>
</protein>
<sequence>MSEEDVKTRFITPSLQKAGWALEQLSMEFGYKMDYEFSNGRVEFIGSSIRIGKNKVDNV</sequence>
<evidence type="ECO:0000313" key="1">
    <source>
        <dbReference type="EMBL" id="RDU62799.1"/>
    </source>
</evidence>
<organism evidence="1 2">
    <name type="scientific">Helicobacter ganmani</name>
    <dbReference type="NCBI Taxonomy" id="60246"/>
    <lineage>
        <taxon>Bacteria</taxon>
        <taxon>Pseudomonadati</taxon>
        <taxon>Campylobacterota</taxon>
        <taxon>Epsilonproteobacteria</taxon>
        <taxon>Campylobacterales</taxon>
        <taxon>Helicobacteraceae</taxon>
        <taxon>Helicobacter</taxon>
    </lineage>
</organism>
<accession>A0A3D8ICA8</accession>
<dbReference type="EMBL" id="NXLS01000005">
    <property type="protein sequence ID" value="RDU62799.1"/>
    <property type="molecule type" value="Genomic_DNA"/>
</dbReference>
<dbReference type="Gene3D" id="3.90.1570.30">
    <property type="match status" value="1"/>
</dbReference>
<reference evidence="1 2" key="1">
    <citation type="submission" date="2018-04" db="EMBL/GenBank/DDBJ databases">
        <title>Novel Campyloabacter and Helicobacter Species and Strains.</title>
        <authorList>
            <person name="Mannion A.J."/>
            <person name="Shen Z."/>
            <person name="Fox J.G."/>
        </authorList>
    </citation>
    <scope>NUCLEOTIDE SEQUENCE [LARGE SCALE GENOMIC DNA]</scope>
    <source>
        <strain evidence="1 2">MIT 99-5101</strain>
    </source>
</reference>
<keyword evidence="2" id="KW-1185">Reference proteome</keyword>
<comment type="caution">
    <text evidence="1">The sequence shown here is derived from an EMBL/GenBank/DDBJ whole genome shotgun (WGS) entry which is preliminary data.</text>
</comment>
<dbReference type="RefSeq" id="WP_115551725.1">
    <property type="nucleotide sequence ID" value="NZ_CAOOSM010000001.1"/>
</dbReference>
<name>A0A3D8ICA8_9HELI</name>
<proteinExistence type="predicted"/>
<gene>
    <name evidence="1" type="ORF">CQA43_06080</name>
</gene>
<dbReference type="Proteomes" id="UP000256650">
    <property type="component" value="Unassembled WGS sequence"/>
</dbReference>
<dbReference type="AlphaFoldDB" id="A0A3D8ICA8"/>
<dbReference type="OrthoDB" id="9804086at2"/>
<evidence type="ECO:0000313" key="2">
    <source>
        <dbReference type="Proteomes" id="UP000256650"/>
    </source>
</evidence>
<dbReference type="GeneID" id="82535858"/>